<dbReference type="Gene3D" id="1.20.58.910">
    <property type="match status" value="1"/>
</dbReference>
<comment type="similarity">
    <text evidence="2">Belongs to the HsdR family.</text>
</comment>
<dbReference type="PANTHER" id="PTHR30195:SF16">
    <property type="entry name" value="TYPE I RESTRICTION ENZYME ENDONUCLEASE SUBUNIT"/>
    <property type="match status" value="1"/>
</dbReference>
<dbReference type="EMBL" id="JRGF01000042">
    <property type="protein sequence ID" value="KHE39426.1"/>
    <property type="molecule type" value="Genomic_DNA"/>
</dbReference>
<dbReference type="Gene3D" id="3.40.50.300">
    <property type="entry name" value="P-loop containing nucleotide triphosphate hydrolases"/>
    <property type="match status" value="2"/>
</dbReference>
<organism evidence="4 5">
    <name type="scientific">Alistipes inops</name>
    <dbReference type="NCBI Taxonomy" id="1501391"/>
    <lineage>
        <taxon>Bacteria</taxon>
        <taxon>Pseudomonadati</taxon>
        <taxon>Bacteroidota</taxon>
        <taxon>Bacteroidia</taxon>
        <taxon>Bacteroidales</taxon>
        <taxon>Rikenellaceae</taxon>
        <taxon>Alistipes</taxon>
    </lineage>
</organism>
<keyword evidence="1 2" id="KW-0680">Restriction system</keyword>
<dbReference type="EC" id="3.1.21.3" evidence="2"/>
<evidence type="ECO:0000256" key="2">
    <source>
        <dbReference type="RuleBase" id="RU364115"/>
    </source>
</evidence>
<dbReference type="Pfam" id="PF22679">
    <property type="entry name" value="T1R_D3-like"/>
    <property type="match status" value="1"/>
</dbReference>
<dbReference type="CDD" id="cd18800">
    <property type="entry name" value="SF2_C_EcoR124I-like"/>
    <property type="match status" value="1"/>
</dbReference>
<dbReference type="PANTHER" id="PTHR30195">
    <property type="entry name" value="TYPE I SITE-SPECIFIC DEOXYRIBONUCLEASE PROTEIN SUBUNIT M AND R"/>
    <property type="match status" value="1"/>
</dbReference>
<gene>
    <name evidence="4" type="ORF">LG35_10345</name>
</gene>
<dbReference type="InterPro" id="IPR027417">
    <property type="entry name" value="P-loop_NTPase"/>
</dbReference>
<evidence type="ECO:0000313" key="4">
    <source>
        <dbReference type="EMBL" id="KHE39426.1"/>
    </source>
</evidence>
<keyword evidence="2" id="KW-0067">ATP-binding</keyword>
<dbReference type="InterPro" id="IPR014001">
    <property type="entry name" value="Helicase_ATP-bd"/>
</dbReference>
<dbReference type="GO" id="GO:0004519">
    <property type="term" value="F:endonuclease activity"/>
    <property type="evidence" value="ECO:0007669"/>
    <property type="project" value="UniProtKB-KW"/>
</dbReference>
<feature type="non-terminal residue" evidence="4">
    <location>
        <position position="1"/>
    </location>
</feature>
<dbReference type="RefSeq" id="WP_035474639.1">
    <property type="nucleotide sequence ID" value="NZ_JRGF01000042.1"/>
</dbReference>
<evidence type="ECO:0000313" key="5">
    <source>
        <dbReference type="Proteomes" id="UP000030889"/>
    </source>
</evidence>
<dbReference type="InterPro" id="IPR051268">
    <property type="entry name" value="Type-I_R_enzyme_R_subunit"/>
</dbReference>
<dbReference type="InterPro" id="IPR022625">
    <property type="entry name" value="TypeI_RM_Rsu_C"/>
</dbReference>
<dbReference type="InterPro" id="IPR055180">
    <property type="entry name" value="HsdR_RecA-like_helicase_dom_2"/>
</dbReference>
<keyword evidence="2" id="KW-0547">Nucleotide-binding</keyword>
<sequence length="616" mass="70848">YQFYAVEKILDKVKNSNDNGYIWHTTGAGKTLTSFKAAQLVSELDDVDKVMFVVDRHDLDTQTQFEYEAFEPGAVDGTDNTDELVKRLQSNSKIIITTIQKLNAAVSKTWYSNRIENIRHSRIVMIFDECHRSHCGESHKKIMKFFDNAQVCGFTGTPIFTENAVDGHTTKEIFGNCLHQYLIKDAIVDENVLGFLVEYYHGNGEVRNDDTLRMEEIAKFILNNFNKSTFDGEFDALFAVQSVPMLISYYKIFKSLKPDIRIGAVFTYAANSSQDDEQTGMNTGQFANQSTGEADELQAIMDDYNEMFGTAFTTENFRAYYDDINLRMKKKRADMKPLDLCLVVGMFLTGFDSKKLNTLYVDKNLEYHGLLQAFSRTNRVLNEKKRFGKIICFRNLKNNVDTAIKLFSNSDNPEDIVRPPFEEVKRQYRQLATDFLQKYPEPGSIDLLQSEKDKKDFVLAFREIIRKHAEIQIYEDYSDEADDLGMTEQQFNDYKSKYLDITVGFIEPPVTPSVVAEDPVPYGNNQGLDDIDFCLELLHSDIINVAYILELIANLDPYSNDYPEHRKNIIDTMIKDAEMRSKAKLIDGFIQKNVDEDKENFMIQRQKADGTSELEE</sequence>
<dbReference type="SMART" id="SM00487">
    <property type="entry name" value="DEXDc"/>
    <property type="match status" value="1"/>
</dbReference>
<feature type="non-terminal residue" evidence="4">
    <location>
        <position position="616"/>
    </location>
</feature>
<comment type="function">
    <text evidence="2">Subunit R is required for both nuclease and ATPase activities, but not for modification.</text>
</comment>
<keyword evidence="2" id="KW-0378">Hydrolase</keyword>
<keyword evidence="4" id="KW-0255">Endonuclease</keyword>
<keyword evidence="5" id="KW-1185">Reference proteome</keyword>
<comment type="caution">
    <text evidence="4">The sequence shown here is derived from an EMBL/GenBank/DDBJ whole genome shotgun (WGS) entry which is preliminary data.</text>
</comment>
<reference evidence="4 5" key="1">
    <citation type="submission" date="2014-09" db="EMBL/GenBank/DDBJ databases">
        <title>Alistipes sp. 627, sp. nov., a novel member of the family Rikenellaceae isolated from human faeces.</title>
        <authorList>
            <person name="Shkoporov A.N."/>
            <person name="Chaplin A.V."/>
            <person name="Motuzova O.V."/>
            <person name="Kafarskaia L.I."/>
            <person name="Khokhlova E.V."/>
            <person name="Efimov B.A."/>
        </authorList>
    </citation>
    <scope>NUCLEOTIDE SEQUENCE [LARGE SCALE GENOMIC DNA]</scope>
    <source>
        <strain evidence="4 5">627</strain>
    </source>
</reference>
<dbReference type="SUPFAM" id="SSF52540">
    <property type="entry name" value="P-loop containing nucleoside triphosphate hydrolases"/>
    <property type="match status" value="1"/>
</dbReference>
<evidence type="ECO:0000256" key="1">
    <source>
        <dbReference type="ARBA" id="ARBA00022747"/>
    </source>
</evidence>
<name>A0ABR4YGN1_9BACT</name>
<evidence type="ECO:0000259" key="3">
    <source>
        <dbReference type="PROSITE" id="PS51192"/>
    </source>
</evidence>
<dbReference type="InterPro" id="IPR040980">
    <property type="entry name" value="SWI2_SNF2"/>
</dbReference>
<dbReference type="Proteomes" id="UP000030889">
    <property type="component" value="Unassembled WGS sequence"/>
</dbReference>
<feature type="domain" description="Helicase ATP-binding" evidence="3">
    <location>
        <begin position="11"/>
        <end position="159"/>
    </location>
</feature>
<accession>A0ABR4YGN1</accession>
<dbReference type="Pfam" id="PF12008">
    <property type="entry name" value="EcoR124_C"/>
    <property type="match status" value="1"/>
</dbReference>
<keyword evidence="4" id="KW-0540">Nuclease</keyword>
<dbReference type="NCBIfam" id="TIGR00348">
    <property type="entry name" value="hsdR"/>
    <property type="match status" value="1"/>
</dbReference>
<dbReference type="Pfam" id="PF18766">
    <property type="entry name" value="SWI2_SNF2"/>
    <property type="match status" value="1"/>
</dbReference>
<comment type="catalytic activity">
    <reaction evidence="2">
        <text>Endonucleolytic cleavage of DNA to give random double-stranded fragments with terminal 5'-phosphates, ATP is simultaneously hydrolyzed.</text>
        <dbReference type="EC" id="3.1.21.3"/>
    </reaction>
</comment>
<dbReference type="InterPro" id="IPR004473">
    <property type="entry name" value="Restrct_endonuc_typeI_HsdR"/>
</dbReference>
<comment type="subunit">
    <text evidence="2">The type I restriction/modification system is composed of three polypeptides R, M and S.</text>
</comment>
<dbReference type="PROSITE" id="PS51192">
    <property type="entry name" value="HELICASE_ATP_BIND_1"/>
    <property type="match status" value="1"/>
</dbReference>
<proteinExistence type="inferred from homology"/>
<keyword evidence="2" id="KW-0238">DNA-binding</keyword>
<protein>
    <recommendedName>
        <fullName evidence="2">Type I restriction enzyme endonuclease subunit</fullName>
        <shortName evidence="2">R protein</shortName>
        <ecNumber evidence="2">3.1.21.3</ecNumber>
    </recommendedName>
</protein>